<accession>A0A285BAQ3</accession>
<sequence length="146" mass="16257">MRVEIERWLTGRKSLLTIPVVLVLIAGVWGWLLQPPQPDINAGGTPRIQAQWRKLLPLRAALQNVGIDEQQTQVFSPIDLPVTGAALMDWRPIGRGGEMQLAVDWQAVPALFSWLARCGMRATAFSMQPENQALRLILQLEAEDAP</sequence>
<dbReference type="Pfam" id="PF25319">
    <property type="entry name" value="HofO"/>
    <property type="match status" value="1"/>
</dbReference>
<reference evidence="3" key="4">
    <citation type="journal article" date="2021" name="Microb. Genom.">
        <title>A genomic epidemiological study shows that prevalence of antimicrobial resistance in Enterobacterales is associated with the livestock host, as well as antimicrobial usage.</title>
        <authorList>
            <person name="AbuOun M."/>
            <person name="Jones H."/>
            <person name="Stubberfield E."/>
            <person name="Gilson D."/>
            <person name="Shaw L.P."/>
            <person name="Hubbard A.T.M."/>
            <person name="Chau K.K."/>
            <person name="Sebra R."/>
            <person name="Peto T.E.A."/>
            <person name="Crook D.W."/>
            <person name="Read D.S."/>
            <person name="Gweon H.S."/>
            <person name="Walker A.S."/>
            <person name="Stoesser N."/>
            <person name="Smith R.P."/>
            <person name="Anjum M.F."/>
            <person name="On Behalf Of The Rehab Consortium."/>
        </authorList>
    </citation>
    <scope>NUCLEOTIDE SEQUENCE</scope>
    <source>
        <strain evidence="3">RHBSTW-00555</strain>
    </source>
</reference>
<dbReference type="InterPro" id="IPR057522">
    <property type="entry name" value="HofO_C"/>
</dbReference>
<name>A0A285BAQ3_9ENTR</name>
<keyword evidence="1" id="KW-0472">Membrane</keyword>
<keyword evidence="1" id="KW-1133">Transmembrane helix</keyword>
<reference evidence="4" key="1">
    <citation type="submission" date="2017-08" db="EMBL/GenBank/DDBJ databases">
        <authorList>
            <person name="de Groot N.N."/>
        </authorList>
    </citation>
    <scope>NUCLEOTIDE SEQUENCE [LARGE SCALE GENOMIC DNA]</scope>
    <source>
        <strain evidence="4">06D021</strain>
    </source>
</reference>
<evidence type="ECO:0000313" key="4">
    <source>
        <dbReference type="EMBL" id="SNU38059.1"/>
    </source>
</evidence>
<feature type="domain" description="DNA utilization protein HofO C-terminal" evidence="2">
    <location>
        <begin position="75"/>
        <end position="144"/>
    </location>
</feature>
<dbReference type="EMBL" id="FZTC01000052">
    <property type="protein sequence ID" value="SNU38059.1"/>
    <property type="molecule type" value="Genomic_DNA"/>
</dbReference>
<gene>
    <name evidence="3" type="ORF">HV234_01845</name>
    <name evidence="4" type="ORF">KOSB73_70046</name>
</gene>
<feature type="transmembrane region" description="Helical" evidence="1">
    <location>
        <begin position="15"/>
        <end position="32"/>
    </location>
</feature>
<dbReference type="RefSeq" id="WP_004132255.1">
    <property type="nucleotide sequence ID" value="NZ_CABGNE010000012.1"/>
</dbReference>
<protein>
    <recommendedName>
        <fullName evidence="2">DNA utilization protein HofO C-terminal domain-containing protein</fullName>
    </recommendedName>
</protein>
<dbReference type="AlphaFoldDB" id="A0A285BAQ3"/>
<dbReference type="EMBL" id="CP055315">
    <property type="protein sequence ID" value="QLO50363.1"/>
    <property type="molecule type" value="Genomic_DNA"/>
</dbReference>
<evidence type="ECO:0000313" key="5">
    <source>
        <dbReference type="Proteomes" id="UP000220639"/>
    </source>
</evidence>
<reference evidence="6" key="3">
    <citation type="submission" date="2020-06" db="EMBL/GenBank/DDBJ databases">
        <title>REHAB project genomes.</title>
        <authorList>
            <person name="Shaw L.P."/>
        </authorList>
    </citation>
    <scope>NUCLEOTIDE SEQUENCE [LARGE SCALE GENOMIC DNA]</scope>
    <source>
        <strain evidence="6">RHBSTW-00555</strain>
    </source>
</reference>
<dbReference type="Proteomes" id="UP000510937">
    <property type="component" value="Chromosome"/>
</dbReference>
<dbReference type="Proteomes" id="UP000220639">
    <property type="component" value="Unassembled WGS sequence"/>
</dbReference>
<reference evidence="5" key="2">
    <citation type="submission" date="2017-08" db="EMBL/GenBank/DDBJ databases">
        <authorList>
            <person name="Brisse S."/>
        </authorList>
    </citation>
    <scope>NUCLEOTIDE SEQUENCE [LARGE SCALE GENOMIC DNA]</scope>
    <source>
        <strain evidence="5">06D021</strain>
    </source>
</reference>
<evidence type="ECO:0000259" key="2">
    <source>
        <dbReference type="Pfam" id="PF25319"/>
    </source>
</evidence>
<evidence type="ECO:0000256" key="1">
    <source>
        <dbReference type="SAM" id="Phobius"/>
    </source>
</evidence>
<proteinExistence type="predicted"/>
<keyword evidence="1" id="KW-0812">Transmembrane</keyword>
<organism evidence="4 5">
    <name type="scientific">Klebsiella grimontii</name>
    <dbReference type="NCBI Taxonomy" id="2058152"/>
    <lineage>
        <taxon>Bacteria</taxon>
        <taxon>Pseudomonadati</taxon>
        <taxon>Pseudomonadota</taxon>
        <taxon>Gammaproteobacteria</taxon>
        <taxon>Enterobacterales</taxon>
        <taxon>Enterobacteriaceae</taxon>
        <taxon>Klebsiella/Raoultella group</taxon>
        <taxon>Klebsiella</taxon>
    </lineage>
</organism>
<evidence type="ECO:0000313" key="3">
    <source>
        <dbReference type="EMBL" id="QLO50363.1"/>
    </source>
</evidence>
<evidence type="ECO:0000313" key="6">
    <source>
        <dbReference type="Proteomes" id="UP000510937"/>
    </source>
</evidence>